<dbReference type="OrthoDB" id="3016366at2759"/>
<sequence>MLGQSTKSSTHIPAQQAAKEKAFEIKRLQEEALRSLALGSLYIVLYLRSDPPRPNDFHWGYYFHTIPSGGTKYHVKNLGSGWITEHGSTTGLFKSNFLCVVVQIAAVAEAKYAQVDQIMRTHDGKLNSIPGISCRVWILSILQMLIENGIVQCSSCAELEQECFEIGNQHRFGAIANNQPRPVVRSTLCTI</sequence>
<evidence type="ECO:0000313" key="2">
    <source>
        <dbReference type="Proteomes" id="UP000670092"/>
    </source>
</evidence>
<gene>
    <name evidence="1" type="ORF">I7I52_05776</name>
</gene>
<accession>A0A8H7YNA1</accession>
<dbReference type="InterPro" id="IPR046670">
    <property type="entry name" value="DUF6540"/>
</dbReference>
<dbReference type="Pfam" id="PF20174">
    <property type="entry name" value="DUF6540"/>
    <property type="match status" value="1"/>
</dbReference>
<dbReference type="AlphaFoldDB" id="A0A8H7YNA1"/>
<dbReference type="EMBL" id="JAEVHI010000003">
    <property type="protein sequence ID" value="KAG5295494.1"/>
    <property type="molecule type" value="Genomic_DNA"/>
</dbReference>
<organism evidence="1 2">
    <name type="scientific">Ajellomyces capsulatus</name>
    <name type="common">Darling's disease fungus</name>
    <name type="synonym">Histoplasma capsulatum</name>
    <dbReference type="NCBI Taxonomy" id="5037"/>
    <lineage>
        <taxon>Eukaryota</taxon>
        <taxon>Fungi</taxon>
        <taxon>Dikarya</taxon>
        <taxon>Ascomycota</taxon>
        <taxon>Pezizomycotina</taxon>
        <taxon>Eurotiomycetes</taxon>
        <taxon>Eurotiomycetidae</taxon>
        <taxon>Onygenales</taxon>
        <taxon>Ajellomycetaceae</taxon>
        <taxon>Histoplasma</taxon>
    </lineage>
</organism>
<evidence type="ECO:0000313" key="1">
    <source>
        <dbReference type="EMBL" id="KAG5295494.1"/>
    </source>
</evidence>
<protein>
    <submittedName>
        <fullName evidence="1">Uncharacterized protein</fullName>
    </submittedName>
</protein>
<proteinExistence type="predicted"/>
<comment type="caution">
    <text evidence="1">The sequence shown here is derived from an EMBL/GenBank/DDBJ whole genome shotgun (WGS) entry which is preliminary data.</text>
</comment>
<name>A0A8H7YNA1_AJECA</name>
<reference evidence="1 2" key="1">
    <citation type="submission" date="2021-01" db="EMBL/GenBank/DDBJ databases">
        <title>Chromosome-level genome assembly of a human fungal pathogen reveals clustering of transcriptionally co-regulated genes.</title>
        <authorList>
            <person name="Voorhies M."/>
            <person name="Cohen S."/>
            <person name="Shea T.P."/>
            <person name="Petrus S."/>
            <person name="Munoz J.F."/>
            <person name="Poplawski S."/>
            <person name="Goldman W.E."/>
            <person name="Michael T."/>
            <person name="Cuomo C.A."/>
            <person name="Sil A."/>
            <person name="Beyhan S."/>
        </authorList>
    </citation>
    <scope>NUCLEOTIDE SEQUENCE [LARGE SCALE GENOMIC DNA]</scope>
    <source>
        <strain evidence="1 2">G184AR</strain>
    </source>
</reference>
<dbReference type="VEuPathDB" id="FungiDB:I7I52_05776"/>
<dbReference type="Proteomes" id="UP000670092">
    <property type="component" value="Unassembled WGS sequence"/>
</dbReference>